<dbReference type="InterPro" id="IPR047629">
    <property type="entry name" value="IS1182_transpos"/>
</dbReference>
<proteinExistence type="predicted"/>
<protein>
    <submittedName>
        <fullName evidence="3">Transposase</fullName>
    </submittedName>
</protein>
<evidence type="ECO:0000313" key="3">
    <source>
        <dbReference type="EMBL" id="PPV17471.1"/>
    </source>
</evidence>
<dbReference type="PANTHER" id="PTHR33408:SF2">
    <property type="entry name" value="TRANSPOSASE DDE DOMAIN-CONTAINING PROTEIN"/>
    <property type="match status" value="1"/>
</dbReference>
<evidence type="ECO:0000259" key="2">
    <source>
        <dbReference type="Pfam" id="PF13751"/>
    </source>
</evidence>
<organism evidence="3 4">
    <name type="scientific">Clostridium butyricum</name>
    <dbReference type="NCBI Taxonomy" id="1492"/>
    <lineage>
        <taxon>Bacteria</taxon>
        <taxon>Bacillati</taxon>
        <taxon>Bacillota</taxon>
        <taxon>Clostridia</taxon>
        <taxon>Eubacteriales</taxon>
        <taxon>Clostridiaceae</taxon>
        <taxon>Clostridium</taxon>
    </lineage>
</organism>
<dbReference type="NCBIfam" id="NF033551">
    <property type="entry name" value="transpos_IS1182"/>
    <property type="match status" value="1"/>
</dbReference>
<dbReference type="Pfam" id="PF13751">
    <property type="entry name" value="DDE_Tnp_1_6"/>
    <property type="match status" value="1"/>
</dbReference>
<feature type="domain" description="Transposase DDE" evidence="2">
    <location>
        <begin position="384"/>
        <end position="508"/>
    </location>
</feature>
<accession>A0A2S7FF35</accession>
<dbReference type="AlphaFoldDB" id="A0A2S7FF35"/>
<gene>
    <name evidence="3" type="ORF">AWN73_20585</name>
</gene>
<evidence type="ECO:0000313" key="4">
    <source>
        <dbReference type="Proteomes" id="UP000238081"/>
    </source>
</evidence>
<dbReference type="Proteomes" id="UP000238081">
    <property type="component" value="Unassembled WGS sequence"/>
</dbReference>
<feature type="domain" description="Transposase InsH N-terminal" evidence="1">
    <location>
        <begin position="18"/>
        <end position="109"/>
    </location>
</feature>
<dbReference type="Pfam" id="PF05598">
    <property type="entry name" value="DUF772"/>
    <property type="match status" value="1"/>
</dbReference>
<dbReference type="PANTHER" id="PTHR33408">
    <property type="entry name" value="TRANSPOSASE"/>
    <property type="match status" value="1"/>
</dbReference>
<dbReference type="InterPro" id="IPR025668">
    <property type="entry name" value="Tnp_DDE_dom"/>
</dbReference>
<reference evidence="3 4" key="1">
    <citation type="submission" date="2016-01" db="EMBL/GenBank/DDBJ databases">
        <title>Characterization of the Clostridium difficile lineages that are prevalent in Hong Kong and China.</title>
        <authorList>
            <person name="Kwok J.S.-L."/>
            <person name="Lam W.-Y."/>
            <person name="Ip M."/>
            <person name="Chan T.-F."/>
            <person name="Hawkey P.M."/>
            <person name="Tsui S.K.-W."/>
        </authorList>
    </citation>
    <scope>NUCLEOTIDE SEQUENCE [LARGE SCALE GENOMIC DNA]</scope>
    <source>
        <strain evidence="3 4">300064</strain>
    </source>
</reference>
<evidence type="ECO:0000259" key="1">
    <source>
        <dbReference type="Pfam" id="PF05598"/>
    </source>
</evidence>
<name>A0A2S7FF35_CLOBU</name>
<sequence>MNTNNIIPMHQIGFPINLENIISDSDSVKVLYDVMEGLDYSELNRTYSTIGRNPALLPKTMFAIIVYGYMEGIYSSRALEKACKRDINFKWLLQGQLPPGHNSIDRFRRERLAGCIENLFNQLVKKLRELNEIQFKNIFIDGTKIESAANRYTFVWKKSIDKFEDRLQKKIKESLIRMNHDLNLCLIITNAKISVQDANYILDSIRIMIEANNIEFVYGKGKRKSKFQRYTEQLNEFIEKQNKYNEYNSIFNGRNSFSKTDHDATFMHMKEDHMKNGQLKPAYNIQIGVEGEYIVGVDISSERSDQLTFIPFLDRLEKNLNQKYESVTADAGYESEENYAYLESKKQEAFIKPANYEKSKTKKFKSDISKKENMYYNTDEDYYICASGKKMLLKGTKNKKTKSGYETTVSIYECEDCDGCEYKSKCTKAKGNKQIHVAKNFMRLRTNSLKNITTPKGILLRINRSIQVEGAFGVIKQDYGFRRFFMRGNIKVRTEFLLMAFGYNVNKLYHKTIQNRNGELLHKQQAS</sequence>
<dbReference type="InterPro" id="IPR008490">
    <property type="entry name" value="Transposase_InsH_N"/>
</dbReference>
<dbReference type="EMBL" id="LRDH01000015">
    <property type="protein sequence ID" value="PPV17471.1"/>
    <property type="molecule type" value="Genomic_DNA"/>
</dbReference>
<dbReference type="RefSeq" id="WP_043667042.1">
    <property type="nucleotide sequence ID" value="NZ_JSEG01000042.1"/>
</dbReference>
<comment type="caution">
    <text evidence="3">The sequence shown here is derived from an EMBL/GenBank/DDBJ whole genome shotgun (WGS) entry which is preliminary data.</text>
</comment>